<protein>
    <submittedName>
        <fullName evidence="2">Uncharacterized protein</fullName>
    </submittedName>
</protein>
<evidence type="ECO:0000256" key="1">
    <source>
        <dbReference type="SAM" id="MobiDB-lite"/>
    </source>
</evidence>
<evidence type="ECO:0000313" key="2">
    <source>
        <dbReference type="EMBL" id="CAD8700398.1"/>
    </source>
</evidence>
<gene>
    <name evidence="2" type="ORF">MANT1106_LOCUS3080</name>
</gene>
<dbReference type="AlphaFoldDB" id="A0A7S0S9X4"/>
<name>A0A7S0S9X4_9CHLO</name>
<reference evidence="2" key="1">
    <citation type="submission" date="2021-01" db="EMBL/GenBank/DDBJ databases">
        <authorList>
            <person name="Corre E."/>
            <person name="Pelletier E."/>
            <person name="Niang G."/>
            <person name="Scheremetjew M."/>
            <person name="Finn R."/>
            <person name="Kale V."/>
            <person name="Holt S."/>
            <person name="Cochrane G."/>
            <person name="Meng A."/>
            <person name="Brown T."/>
            <person name="Cohen L."/>
        </authorList>
    </citation>
    <scope>NUCLEOTIDE SEQUENCE</scope>
    <source>
        <strain evidence="2">SL-175</strain>
    </source>
</reference>
<dbReference type="EMBL" id="HBFC01005484">
    <property type="protein sequence ID" value="CAD8700398.1"/>
    <property type="molecule type" value="Transcribed_RNA"/>
</dbReference>
<accession>A0A7S0S9X4</accession>
<proteinExistence type="predicted"/>
<sequence length="163" mass="15853">MGSDNPKGSVARVSLAMRAAKCLGFAALAVVLLVCLSTAPSTTGTNLGTRRDDAVPKPSAGGAMGAAGVRRAGDGRGAKAFDDGKDDASTASEDLGAAHATAKALPKLSLVSAAAAALVGATKAAPAPAAGMYALHAVDVDGIDTPLAFLTGHVTLVTNVASE</sequence>
<organism evidence="2">
    <name type="scientific">Mantoniella antarctica</name>
    <dbReference type="NCBI Taxonomy" id="81844"/>
    <lineage>
        <taxon>Eukaryota</taxon>
        <taxon>Viridiplantae</taxon>
        <taxon>Chlorophyta</taxon>
        <taxon>Mamiellophyceae</taxon>
        <taxon>Mamiellales</taxon>
        <taxon>Mamiellaceae</taxon>
        <taxon>Mantoniella</taxon>
    </lineage>
</organism>
<feature type="compositionally biased region" description="Basic and acidic residues" evidence="1">
    <location>
        <begin position="71"/>
        <end position="88"/>
    </location>
</feature>
<feature type="region of interest" description="Disordered" evidence="1">
    <location>
        <begin position="43"/>
        <end position="91"/>
    </location>
</feature>